<dbReference type="AlphaFoldDB" id="A0A7Y3R7Z3"/>
<reference evidence="1 2" key="1">
    <citation type="submission" date="2020-05" db="EMBL/GenBank/DDBJ databases">
        <title>Draft genome of Flavobacterium sp. IMCC34852.</title>
        <authorList>
            <person name="Song J."/>
            <person name="Cho J.-C."/>
        </authorList>
    </citation>
    <scope>NUCLEOTIDE SEQUENCE [LARGE SCALE GENOMIC DNA]</scope>
    <source>
        <strain evidence="1 2">IMCC34852</strain>
    </source>
</reference>
<evidence type="ECO:0008006" key="3">
    <source>
        <dbReference type="Google" id="ProtNLM"/>
    </source>
</evidence>
<dbReference type="PANTHER" id="PTHR21174:SF0">
    <property type="entry name" value="HD PHOSPHOHYDROLASE FAMILY PROTEIN-RELATED"/>
    <property type="match status" value="1"/>
</dbReference>
<organism evidence="1 2">
    <name type="scientific">Flavobacterium rivulicola</name>
    <dbReference type="NCBI Taxonomy" id="2732161"/>
    <lineage>
        <taxon>Bacteria</taxon>
        <taxon>Pseudomonadati</taxon>
        <taxon>Bacteroidota</taxon>
        <taxon>Flavobacteriia</taxon>
        <taxon>Flavobacteriales</taxon>
        <taxon>Flavobacteriaceae</taxon>
        <taxon>Flavobacterium</taxon>
    </lineage>
</organism>
<dbReference type="InterPro" id="IPR009218">
    <property type="entry name" value="HD_phosphohydro"/>
</dbReference>
<proteinExistence type="predicted"/>
<sequence>MLTDTFLQLVNKYSNNNELATNLWLEIFTKYSDPKRQYHTIDHLEAIIVDLTEIKDKIEDWDTTLLAVFYHDIIYKASSSTNEGDSAKLAMQKLSEIGYPAEKIAKCANMILATKLHEISQDNDTNYFIDADLAILGRGQYEYQKYTEQIREEYSIYPDFMYNNGRKKALQHFLQMDAIYKTDYFFEKYEKQARLNISNELETL</sequence>
<protein>
    <recommendedName>
        <fullName evidence="3">Metal-dependent HD superfamily phosphohydrolase</fullName>
    </recommendedName>
</protein>
<evidence type="ECO:0000313" key="2">
    <source>
        <dbReference type="Proteomes" id="UP000536509"/>
    </source>
</evidence>
<evidence type="ECO:0000313" key="1">
    <source>
        <dbReference type="EMBL" id="NNT71615.1"/>
    </source>
</evidence>
<dbReference type="Proteomes" id="UP000536509">
    <property type="component" value="Unassembled WGS sequence"/>
</dbReference>
<comment type="caution">
    <text evidence="1">The sequence shown here is derived from an EMBL/GenBank/DDBJ whole genome shotgun (WGS) entry which is preliminary data.</text>
</comment>
<dbReference type="RefSeq" id="WP_171221805.1">
    <property type="nucleotide sequence ID" value="NZ_CP121446.1"/>
</dbReference>
<dbReference type="EMBL" id="JABEVX010000002">
    <property type="protein sequence ID" value="NNT71615.1"/>
    <property type="molecule type" value="Genomic_DNA"/>
</dbReference>
<dbReference type="PIRSF" id="PIRSF035170">
    <property type="entry name" value="HD_phosphohydro"/>
    <property type="match status" value="1"/>
</dbReference>
<name>A0A7Y3R7Z3_9FLAO</name>
<dbReference type="PANTHER" id="PTHR21174">
    <property type="match status" value="1"/>
</dbReference>
<keyword evidence="2" id="KW-1185">Reference proteome</keyword>
<gene>
    <name evidence="1" type="ORF">HKT18_05220</name>
</gene>
<dbReference type="SUPFAM" id="SSF109604">
    <property type="entry name" value="HD-domain/PDEase-like"/>
    <property type="match status" value="1"/>
</dbReference>
<dbReference type="Gene3D" id="1.10.3210.10">
    <property type="entry name" value="Hypothetical protein af1432"/>
    <property type="match status" value="1"/>
</dbReference>
<accession>A0A7Y3R7Z3</accession>